<dbReference type="GO" id="GO:0004181">
    <property type="term" value="F:metallocarboxypeptidase activity"/>
    <property type="evidence" value="ECO:0007669"/>
    <property type="project" value="InterPro"/>
</dbReference>
<dbReference type="EMBL" id="PGUY01000052">
    <property type="protein sequence ID" value="PLT28752.1"/>
    <property type="molecule type" value="Genomic_DNA"/>
</dbReference>
<dbReference type="GO" id="GO:0006508">
    <property type="term" value="P:proteolysis"/>
    <property type="evidence" value="ECO:0007669"/>
    <property type="project" value="InterPro"/>
</dbReference>
<keyword evidence="3" id="KW-0645">Protease</keyword>
<comment type="caution">
    <text evidence="3">The sequence shown here is derived from an EMBL/GenBank/DDBJ whole genome shotgun (WGS) entry which is preliminary data.</text>
</comment>
<evidence type="ECO:0000259" key="2">
    <source>
        <dbReference type="Pfam" id="PF00246"/>
    </source>
</evidence>
<name>A0A2N5M339_9BACI</name>
<keyword evidence="3" id="KW-0031">Aminopeptidase</keyword>
<dbReference type="GO" id="GO:0004177">
    <property type="term" value="F:aminopeptidase activity"/>
    <property type="evidence" value="ECO:0007669"/>
    <property type="project" value="UniProtKB-KW"/>
</dbReference>
<reference evidence="3 4" key="1">
    <citation type="submission" date="2017-11" db="EMBL/GenBank/DDBJ databases">
        <title>Comparitive Functional Genomics of Dry Heat Resistant strains isolated from the Viking Spacecraft.</title>
        <authorList>
            <person name="Seuylemezian A."/>
            <person name="Cooper K."/>
            <person name="Vaishampayan P."/>
        </authorList>
    </citation>
    <scope>NUCLEOTIDE SEQUENCE [LARGE SCALE GENOMIC DNA]</scope>
    <source>
        <strain evidence="3 4">V1-29</strain>
    </source>
</reference>
<evidence type="ECO:0000313" key="4">
    <source>
        <dbReference type="Proteomes" id="UP000234748"/>
    </source>
</evidence>
<dbReference type="Pfam" id="PF00246">
    <property type="entry name" value="Peptidase_M14"/>
    <property type="match status" value="1"/>
</dbReference>
<protein>
    <submittedName>
        <fullName evidence="3">X-prolyl-dipeptidyl aminopeptidase</fullName>
    </submittedName>
</protein>
<dbReference type="InterPro" id="IPR000834">
    <property type="entry name" value="Peptidase_M14"/>
</dbReference>
<dbReference type="CDD" id="cd06244">
    <property type="entry name" value="M14-like"/>
    <property type="match status" value="1"/>
</dbReference>
<dbReference type="Proteomes" id="UP000234748">
    <property type="component" value="Unassembled WGS sequence"/>
</dbReference>
<feature type="signal peptide" evidence="1">
    <location>
        <begin position="1"/>
        <end position="29"/>
    </location>
</feature>
<keyword evidence="3" id="KW-0378">Hydrolase</keyword>
<dbReference type="GO" id="GO:0008270">
    <property type="term" value="F:zinc ion binding"/>
    <property type="evidence" value="ECO:0007669"/>
    <property type="project" value="InterPro"/>
</dbReference>
<accession>A0A2N5M339</accession>
<dbReference type="OrthoDB" id="9758209at2"/>
<organism evidence="3 4">
    <name type="scientific">Peribacillus deserti</name>
    <dbReference type="NCBI Taxonomy" id="673318"/>
    <lineage>
        <taxon>Bacteria</taxon>
        <taxon>Bacillati</taxon>
        <taxon>Bacillota</taxon>
        <taxon>Bacilli</taxon>
        <taxon>Bacillales</taxon>
        <taxon>Bacillaceae</taxon>
        <taxon>Peribacillus</taxon>
    </lineage>
</organism>
<keyword evidence="1" id="KW-0732">Signal</keyword>
<dbReference type="Gene3D" id="3.40.630.10">
    <property type="entry name" value="Zn peptidases"/>
    <property type="match status" value="1"/>
</dbReference>
<gene>
    <name evidence="3" type="ORF">CUU66_16785</name>
</gene>
<feature type="chain" id="PRO_5014697940" evidence="1">
    <location>
        <begin position="30"/>
        <end position="907"/>
    </location>
</feature>
<proteinExistence type="predicted"/>
<dbReference type="RefSeq" id="WP_101644231.1">
    <property type="nucleotide sequence ID" value="NZ_PGUY01000052.1"/>
</dbReference>
<dbReference type="AlphaFoldDB" id="A0A2N5M339"/>
<keyword evidence="4" id="KW-1185">Reference proteome</keyword>
<evidence type="ECO:0000313" key="3">
    <source>
        <dbReference type="EMBL" id="PLT28752.1"/>
    </source>
</evidence>
<sequence>MNKKGLSVFLTFLLSFSLLLPVVPLEAAAAAVTKAPVKVSETGVLNVSNSKISMTEARDIEVTFDLGYAPDLSKLQWTFGNKPLGEWKKWNADAKAYTGESYITFKETPAFVNNTTQIKATLHFDLLYGTNDVSPRNLRVLYPALIGNYDLAVKAADTNKEAKTALKLNVYDEYLRWDEIKPALNQIHKDAKKGRYVSYEPLGASVEGRPMHFVVVAKNKAAVDTYLKEQAQQKVSNPLEMKKKLASGKLKDFKVPVWINNIHPDESPGVDAIVDLYRTIATKDSATYKTTDEQGREKTVTLNVDKALDNVILLFNFTQNPDGRFYNTRRNANDFDLNRDNTYQTQIETQTLAKGLAKWNPISLIDFHGFYKEFVIEPCTPPHNPNYEYDLLMDGMIANANEMGKAGIANTKYDSYLIPLQDWPNKFDDATPSYTSTFAMFHGTMGHTVEIPDLNAESYKALIHTGLAAVKYASDNKVTLFRNQLEVYARGVLNEDDRAVDEWMVNPSGESIGRPRGNNANFFPEYYVIPAIKDLQKNVYEAHKMVEYMLRNGIKVEQLKTAAKVGKVTYPAGTYVVNMHQGYRGFANALLFKGEDLSAWEEMYSETVNNFPDLRGFTSSEIRVANAFAGKTTPVNKITVPKTVVAGKSEYYVIKNSSNEAVKAVNNLLNRNAVVEQATTSGKGYSVGDFIVKKNVLALVQNKYYLDVTGYDLKGKTKKLVKTKVFNTGSGQTKFVLNSLGFTLVNDAESADVIVDDAGTADKAVIAKGKDYIGIGYSALNFVKKSELLPGFNFATTTGSRASHEGLLWSDVAANTLLTSGYSKQEKLYIATGSYISSVPAGATVLAKVSTYPGYFVSGWWPKHEALKGQTIAITKGNITLFANDLTNKAHPSYSFRFLSNSIFASK</sequence>
<dbReference type="SUPFAM" id="SSF53187">
    <property type="entry name" value="Zn-dependent exopeptidases"/>
    <property type="match status" value="1"/>
</dbReference>
<evidence type="ECO:0000256" key="1">
    <source>
        <dbReference type="SAM" id="SignalP"/>
    </source>
</evidence>
<feature type="domain" description="Peptidase M14" evidence="2">
    <location>
        <begin position="192"/>
        <end position="345"/>
    </location>
</feature>